<feature type="transmembrane region" description="Helical" evidence="1">
    <location>
        <begin position="65"/>
        <end position="84"/>
    </location>
</feature>
<feature type="transmembrane region" description="Helical" evidence="1">
    <location>
        <begin position="96"/>
        <end position="117"/>
    </location>
</feature>
<evidence type="ECO:0008006" key="4">
    <source>
        <dbReference type="Google" id="ProtNLM"/>
    </source>
</evidence>
<proteinExistence type="predicted"/>
<gene>
    <name evidence="2" type="ORF">AP20H10_05560</name>
</gene>
<keyword evidence="1" id="KW-1133">Transmembrane helix</keyword>
<evidence type="ECO:0000313" key="3">
    <source>
        <dbReference type="Proteomes" id="UP001438112"/>
    </source>
</evidence>
<evidence type="ECO:0000256" key="1">
    <source>
        <dbReference type="SAM" id="Phobius"/>
    </source>
</evidence>
<dbReference type="PANTHER" id="PTHR41386">
    <property type="entry name" value="INTEGRAL MEMBRANE PROTEIN-RELATED"/>
    <property type="match status" value="1"/>
</dbReference>
<organism evidence="2 3">
    <name type="scientific">Apilactobacillus apinorum</name>
    <dbReference type="NCBI Taxonomy" id="1218495"/>
    <lineage>
        <taxon>Bacteria</taxon>
        <taxon>Bacillati</taxon>
        <taxon>Bacillota</taxon>
        <taxon>Bacilli</taxon>
        <taxon>Lactobacillales</taxon>
        <taxon>Lactobacillaceae</taxon>
        <taxon>Apilactobacillus</taxon>
    </lineage>
</organism>
<dbReference type="Proteomes" id="UP001438112">
    <property type="component" value="Unassembled WGS sequence"/>
</dbReference>
<protein>
    <recommendedName>
        <fullName evidence="4">Cyclic nucleotide-binding protein</fullName>
    </recommendedName>
</protein>
<dbReference type="EMBL" id="BAABVV010000028">
    <property type="protein sequence ID" value="GAA6114193.1"/>
    <property type="molecule type" value="Genomic_DNA"/>
</dbReference>
<accession>A0ABP9ZHD2</accession>
<dbReference type="RefSeq" id="WP_053950541.1">
    <property type="nucleotide sequence ID" value="NZ_BAABVV010000028.1"/>
</dbReference>
<keyword evidence="1" id="KW-0812">Transmembrane</keyword>
<keyword evidence="1" id="KW-0472">Membrane</keyword>
<evidence type="ECO:0000313" key="2">
    <source>
        <dbReference type="EMBL" id="GAA6114193.1"/>
    </source>
</evidence>
<comment type="caution">
    <text evidence="2">The sequence shown here is derived from an EMBL/GenBank/DDBJ whole genome shotgun (WGS) entry which is preliminary data.</text>
</comment>
<sequence>MENYAQQYADIKKAMRKDEAAFNKIDRRLTQKINNEDFKVIDTDQALQENYTFGKRLADKVAKVGGSWGFVISFIVFLVVWMFINVMQLFGWHFDPYPFILLNLALSCISAIQAPIIMMSQNRAGEKDDLNRRNDYHVNLRSEEELKLLHAKVDLQTKYNKHQSQLNQLQMEMLIRIENAQREKEIEKSIHVDQNDEY</sequence>
<reference evidence="2 3" key="1">
    <citation type="submission" date="2024-03" db="EMBL/GenBank/DDBJ databases">
        <title>Inconsistent identification of Apilactobacillus kunkeei-related strains obtained by well-developed overall genome related indices.</title>
        <authorList>
            <person name="Maeno S."/>
            <person name="Endo A."/>
        </authorList>
    </citation>
    <scope>NUCLEOTIDE SEQUENCE [LARGE SCALE GENOMIC DNA]</scope>
    <source>
        <strain evidence="2 3">20H-10</strain>
    </source>
</reference>
<dbReference type="InterPro" id="IPR010406">
    <property type="entry name" value="DUF1003"/>
</dbReference>
<dbReference type="Pfam" id="PF06210">
    <property type="entry name" value="DUF1003"/>
    <property type="match status" value="1"/>
</dbReference>
<dbReference type="PANTHER" id="PTHR41386:SF1">
    <property type="entry name" value="MEMBRANE PROTEIN"/>
    <property type="match status" value="1"/>
</dbReference>
<keyword evidence="3" id="KW-1185">Reference proteome</keyword>
<name>A0ABP9ZHD2_9LACO</name>